<name>A0ABX8CK00_9NOCA</name>
<evidence type="ECO:0000313" key="6">
    <source>
        <dbReference type="EMBL" id="QVI19889.1"/>
    </source>
</evidence>
<keyword evidence="3 4" id="KW-0443">Lipid metabolism</keyword>
<sequence>MGSDIVDRTSGEAVRRSVVLGAGGVVGAAWEAGLAAELRRRGIDLGAADSIVGTSAGAVVGAALVAGRDLDSFADDPRPPGSTEPPPVVKRELVAAVFSVLFDWTLDRDEARRRVGRMAMAEESAKPAHIEPIEWLVGGNDWPDHRLRVAVVDAASGERQVWDKGSGVPMATAVAASHSFPGLRPPVVVEDRYYIDGGVWSPTNADLAADSDVLLVVEPLAHMFPPEQIRAELATTADTVVRFRPDAAAIEVFNASATDVLASWPRAFQAGLRQADDLARRLTDAGWSPPQR</sequence>
<reference evidence="6 7" key="1">
    <citation type="submission" date="2021-04" db="EMBL/GenBank/DDBJ databases">
        <title>Nocardia tengchongensis.</title>
        <authorList>
            <person name="Zhuang k."/>
            <person name="Ran Y."/>
            <person name="Li W."/>
        </authorList>
    </citation>
    <scope>NUCLEOTIDE SEQUENCE [LARGE SCALE GENOMIC DNA]</scope>
    <source>
        <strain evidence="6 7">CFH S0057</strain>
    </source>
</reference>
<proteinExistence type="predicted"/>
<dbReference type="PROSITE" id="PS51635">
    <property type="entry name" value="PNPLA"/>
    <property type="match status" value="1"/>
</dbReference>
<dbReference type="PANTHER" id="PTHR14226:SF57">
    <property type="entry name" value="BLR7027 PROTEIN"/>
    <property type="match status" value="1"/>
</dbReference>
<keyword evidence="7" id="KW-1185">Reference proteome</keyword>
<feature type="short sequence motif" description="GXSXG" evidence="4">
    <location>
        <begin position="53"/>
        <end position="57"/>
    </location>
</feature>
<dbReference type="Gene3D" id="3.40.1090.10">
    <property type="entry name" value="Cytosolic phospholipase A2 catalytic domain"/>
    <property type="match status" value="2"/>
</dbReference>
<gene>
    <name evidence="6" type="ORF">KHQ06_26775</name>
</gene>
<feature type="active site" description="Nucleophile" evidence="4">
    <location>
        <position position="55"/>
    </location>
</feature>
<dbReference type="InterPro" id="IPR050301">
    <property type="entry name" value="NTE"/>
</dbReference>
<keyword evidence="1 4" id="KW-0378">Hydrolase</keyword>
<evidence type="ECO:0000256" key="2">
    <source>
        <dbReference type="ARBA" id="ARBA00022963"/>
    </source>
</evidence>
<evidence type="ECO:0000256" key="1">
    <source>
        <dbReference type="ARBA" id="ARBA00022801"/>
    </source>
</evidence>
<dbReference type="InterPro" id="IPR016035">
    <property type="entry name" value="Acyl_Trfase/lysoPLipase"/>
</dbReference>
<dbReference type="Proteomes" id="UP000683310">
    <property type="component" value="Chromosome"/>
</dbReference>
<feature type="domain" description="PNPLA" evidence="5">
    <location>
        <begin position="19"/>
        <end position="209"/>
    </location>
</feature>
<dbReference type="PANTHER" id="PTHR14226">
    <property type="entry name" value="NEUROPATHY TARGET ESTERASE/SWISS CHEESE D.MELANOGASTER"/>
    <property type="match status" value="1"/>
</dbReference>
<evidence type="ECO:0000259" key="5">
    <source>
        <dbReference type="PROSITE" id="PS51635"/>
    </source>
</evidence>
<feature type="short sequence motif" description="DGA/G" evidence="4">
    <location>
        <begin position="196"/>
        <end position="198"/>
    </location>
</feature>
<keyword evidence="2 4" id="KW-0442">Lipid degradation</keyword>
<evidence type="ECO:0000313" key="7">
    <source>
        <dbReference type="Proteomes" id="UP000683310"/>
    </source>
</evidence>
<dbReference type="InterPro" id="IPR002641">
    <property type="entry name" value="PNPLA_dom"/>
</dbReference>
<dbReference type="SUPFAM" id="SSF52151">
    <property type="entry name" value="FabD/lysophospholipase-like"/>
    <property type="match status" value="1"/>
</dbReference>
<organism evidence="6 7">
    <name type="scientific">Nocardia tengchongensis</name>
    <dbReference type="NCBI Taxonomy" id="2055889"/>
    <lineage>
        <taxon>Bacteria</taxon>
        <taxon>Bacillati</taxon>
        <taxon>Actinomycetota</taxon>
        <taxon>Actinomycetes</taxon>
        <taxon>Mycobacteriales</taxon>
        <taxon>Nocardiaceae</taxon>
        <taxon>Nocardia</taxon>
    </lineage>
</organism>
<dbReference type="Pfam" id="PF01734">
    <property type="entry name" value="Patatin"/>
    <property type="match status" value="1"/>
</dbReference>
<evidence type="ECO:0000256" key="3">
    <source>
        <dbReference type="ARBA" id="ARBA00023098"/>
    </source>
</evidence>
<accession>A0ABX8CK00</accession>
<dbReference type="EMBL" id="CP074371">
    <property type="protein sequence ID" value="QVI19889.1"/>
    <property type="molecule type" value="Genomic_DNA"/>
</dbReference>
<feature type="active site" description="Proton acceptor" evidence="4">
    <location>
        <position position="196"/>
    </location>
</feature>
<comment type="caution">
    <text evidence="4">Lacks conserved residue(s) required for the propagation of feature annotation.</text>
</comment>
<evidence type="ECO:0000256" key="4">
    <source>
        <dbReference type="PROSITE-ProRule" id="PRU01161"/>
    </source>
</evidence>
<protein>
    <submittedName>
        <fullName evidence="6">Patatin-like phospholipase family protein</fullName>
    </submittedName>
</protein>